<comment type="caution">
    <text evidence="2">The sequence shown here is derived from an EMBL/GenBank/DDBJ whole genome shotgun (WGS) entry which is preliminary data.</text>
</comment>
<organism evidence="2 3">
    <name type="scientific">Microbulbifer rhizosphaerae</name>
    <dbReference type="NCBI Taxonomy" id="1562603"/>
    <lineage>
        <taxon>Bacteria</taxon>
        <taxon>Pseudomonadati</taxon>
        <taxon>Pseudomonadota</taxon>
        <taxon>Gammaproteobacteria</taxon>
        <taxon>Cellvibrionales</taxon>
        <taxon>Microbulbiferaceae</taxon>
        <taxon>Microbulbifer</taxon>
    </lineage>
</organism>
<dbReference type="AlphaFoldDB" id="A0A7W4WDE8"/>
<dbReference type="InterPro" id="IPR005619">
    <property type="entry name" value="Uncharacterised_YajG"/>
</dbReference>
<sequence>MKKLLLFLGAIALAACAHSPLQIRLQPQVEVAPDTIGAGHTINVRGANKLPGGGLGSLGGVYADSSNVTLANDVETAMANALSEGFAAWSFRPVESGAADVHVVANLTGLSYDSPNKLYTSKVNTSAEVQLQVTIGGATYYGNYSTSGVDRSLVKPDRAEVEARVNGLLSTTLQRAFADEKLKSFLRQHL</sequence>
<dbReference type="Pfam" id="PF03923">
    <property type="entry name" value="Lipoprotein_16"/>
    <property type="match status" value="1"/>
</dbReference>
<proteinExistence type="predicted"/>
<gene>
    <name evidence="2" type="ORF">FHS09_003010</name>
</gene>
<keyword evidence="1" id="KW-0732">Signal</keyword>
<name>A0A7W4WDE8_9GAMM</name>
<dbReference type="RefSeq" id="WP_183461228.1">
    <property type="nucleotide sequence ID" value="NZ_JACHWZ010000014.1"/>
</dbReference>
<protein>
    <submittedName>
        <fullName evidence="2">Putative lipoprotein YajG</fullName>
    </submittedName>
</protein>
<dbReference type="PROSITE" id="PS51257">
    <property type="entry name" value="PROKAR_LIPOPROTEIN"/>
    <property type="match status" value="1"/>
</dbReference>
<evidence type="ECO:0000256" key="1">
    <source>
        <dbReference type="SAM" id="SignalP"/>
    </source>
</evidence>
<feature type="signal peptide" evidence="1">
    <location>
        <begin position="1"/>
        <end position="17"/>
    </location>
</feature>
<feature type="chain" id="PRO_5030826278" evidence="1">
    <location>
        <begin position="18"/>
        <end position="190"/>
    </location>
</feature>
<dbReference type="EMBL" id="JACHWZ010000014">
    <property type="protein sequence ID" value="MBB3062165.1"/>
    <property type="molecule type" value="Genomic_DNA"/>
</dbReference>
<evidence type="ECO:0000313" key="3">
    <source>
        <dbReference type="Proteomes" id="UP000535937"/>
    </source>
</evidence>
<dbReference type="Proteomes" id="UP000535937">
    <property type="component" value="Unassembled WGS sequence"/>
</dbReference>
<evidence type="ECO:0000313" key="2">
    <source>
        <dbReference type="EMBL" id="MBB3062165.1"/>
    </source>
</evidence>
<keyword evidence="2" id="KW-0449">Lipoprotein</keyword>
<accession>A0A7W4WDE8</accession>
<keyword evidence="3" id="KW-1185">Reference proteome</keyword>
<reference evidence="2 3" key="1">
    <citation type="submission" date="2020-08" db="EMBL/GenBank/DDBJ databases">
        <title>Genomic Encyclopedia of Type Strains, Phase III (KMG-III): the genomes of soil and plant-associated and newly described type strains.</title>
        <authorList>
            <person name="Whitman W."/>
        </authorList>
    </citation>
    <scope>NUCLEOTIDE SEQUENCE [LARGE SCALE GENOMIC DNA]</scope>
    <source>
        <strain evidence="2 3">CECT 8799</strain>
    </source>
</reference>